<dbReference type="AlphaFoldDB" id="A0A3Q3J5Q6"/>
<dbReference type="SMART" id="SM00409">
    <property type="entry name" value="IG"/>
    <property type="match status" value="1"/>
</dbReference>
<evidence type="ECO:0000256" key="1">
    <source>
        <dbReference type="ARBA" id="ARBA00004236"/>
    </source>
</evidence>
<comment type="subcellular location">
    <subcellularLocation>
        <location evidence="1">Cell membrane</location>
    </subcellularLocation>
</comment>
<dbReference type="Gene3D" id="2.60.40.10">
    <property type="entry name" value="Immunoglobulins"/>
    <property type="match status" value="1"/>
</dbReference>
<dbReference type="InterPro" id="IPR036179">
    <property type="entry name" value="Ig-like_dom_sf"/>
</dbReference>
<dbReference type="GO" id="GO:0005886">
    <property type="term" value="C:plasma membrane"/>
    <property type="evidence" value="ECO:0007669"/>
    <property type="project" value="UniProtKB-SubCell"/>
</dbReference>
<dbReference type="Ensembl" id="ENSMALT00000012312.1">
    <property type="protein sequence ID" value="ENSMALP00000012055.1"/>
    <property type="gene ID" value="ENSMALG00000008559.1"/>
</dbReference>
<protein>
    <recommendedName>
        <fullName evidence="8">Ig-like domain-containing protein</fullName>
    </recommendedName>
</protein>
<dbReference type="Pfam" id="PF07686">
    <property type="entry name" value="V-set"/>
    <property type="match status" value="1"/>
</dbReference>
<keyword evidence="7" id="KW-0325">Glycoprotein</keyword>
<dbReference type="Proteomes" id="UP000261600">
    <property type="component" value="Unplaced"/>
</dbReference>
<accession>A0A3Q3J5Q6</accession>
<dbReference type="GO" id="GO:0002376">
    <property type="term" value="P:immune system process"/>
    <property type="evidence" value="ECO:0007669"/>
    <property type="project" value="UniProtKB-KW"/>
</dbReference>
<dbReference type="InterPro" id="IPR013783">
    <property type="entry name" value="Ig-like_fold"/>
</dbReference>
<evidence type="ECO:0000313" key="10">
    <source>
        <dbReference type="Proteomes" id="UP000261600"/>
    </source>
</evidence>
<keyword evidence="4" id="KW-0391">Immunity</keyword>
<keyword evidence="5" id="KW-0472">Membrane</keyword>
<dbReference type="GO" id="GO:0009617">
    <property type="term" value="P:response to bacterium"/>
    <property type="evidence" value="ECO:0007669"/>
    <property type="project" value="TreeGrafter"/>
</dbReference>
<evidence type="ECO:0000256" key="2">
    <source>
        <dbReference type="ARBA" id="ARBA00022475"/>
    </source>
</evidence>
<name>A0A3Q3J5Q6_MONAL</name>
<evidence type="ECO:0000256" key="3">
    <source>
        <dbReference type="ARBA" id="ARBA00022729"/>
    </source>
</evidence>
<dbReference type="PANTHER" id="PTHR19433">
    <property type="entry name" value="T-CELL RECEPTOR ALPHA CHAIN V REGION-RELATED"/>
    <property type="match status" value="1"/>
</dbReference>
<dbReference type="PROSITE" id="PS50835">
    <property type="entry name" value="IG_LIKE"/>
    <property type="match status" value="1"/>
</dbReference>
<reference evidence="9" key="1">
    <citation type="submission" date="2025-08" db="UniProtKB">
        <authorList>
            <consortium name="Ensembl"/>
        </authorList>
    </citation>
    <scope>IDENTIFICATION</scope>
</reference>
<proteinExistence type="predicted"/>
<dbReference type="CDD" id="cd00099">
    <property type="entry name" value="IgV"/>
    <property type="match status" value="1"/>
</dbReference>
<evidence type="ECO:0000259" key="8">
    <source>
        <dbReference type="PROSITE" id="PS50835"/>
    </source>
</evidence>
<keyword evidence="6" id="KW-1015">Disulfide bond</keyword>
<reference evidence="9" key="2">
    <citation type="submission" date="2025-09" db="UniProtKB">
        <authorList>
            <consortium name="Ensembl"/>
        </authorList>
    </citation>
    <scope>IDENTIFICATION</scope>
</reference>
<dbReference type="InterPro" id="IPR003599">
    <property type="entry name" value="Ig_sub"/>
</dbReference>
<dbReference type="InterPro" id="IPR007110">
    <property type="entry name" value="Ig-like_dom"/>
</dbReference>
<keyword evidence="2" id="KW-1003">Cell membrane</keyword>
<sequence>QIENTFVDMCGIMYFPSDPVRPGDLVTLQCSVLFDNKTCLQEHSVYWFRARSDDSHPSVIYAHLNSGDHCERSPEISSSQKCVYNLSRNVSSSDAGTYYCAVATCGEILFGSGTKLEVEGNHLILSHEAATLNNDVILLVFNLSFVPFPNVSAADMWSFIGIATYTQKILSDVCLMLVYYDIIWHECSFIVSIWIRAIHLLAFNCLFYLKHFLSS</sequence>
<dbReference type="InterPro" id="IPR013106">
    <property type="entry name" value="Ig_V-set"/>
</dbReference>
<keyword evidence="10" id="KW-1185">Reference proteome</keyword>
<evidence type="ECO:0000256" key="4">
    <source>
        <dbReference type="ARBA" id="ARBA00022859"/>
    </source>
</evidence>
<evidence type="ECO:0000256" key="7">
    <source>
        <dbReference type="ARBA" id="ARBA00023180"/>
    </source>
</evidence>
<dbReference type="InterPro" id="IPR052051">
    <property type="entry name" value="TCR_complex_component"/>
</dbReference>
<evidence type="ECO:0000256" key="6">
    <source>
        <dbReference type="ARBA" id="ARBA00023157"/>
    </source>
</evidence>
<organism evidence="9 10">
    <name type="scientific">Monopterus albus</name>
    <name type="common">Swamp eel</name>
    <dbReference type="NCBI Taxonomy" id="43700"/>
    <lineage>
        <taxon>Eukaryota</taxon>
        <taxon>Metazoa</taxon>
        <taxon>Chordata</taxon>
        <taxon>Craniata</taxon>
        <taxon>Vertebrata</taxon>
        <taxon>Euteleostomi</taxon>
        <taxon>Actinopterygii</taxon>
        <taxon>Neopterygii</taxon>
        <taxon>Teleostei</taxon>
        <taxon>Neoteleostei</taxon>
        <taxon>Acanthomorphata</taxon>
        <taxon>Anabantaria</taxon>
        <taxon>Synbranchiformes</taxon>
        <taxon>Synbranchidae</taxon>
        <taxon>Monopterus</taxon>
    </lineage>
</organism>
<keyword evidence="3" id="KW-0732">Signal</keyword>
<feature type="domain" description="Ig-like" evidence="8">
    <location>
        <begin position="1"/>
        <end position="102"/>
    </location>
</feature>
<evidence type="ECO:0000313" key="9">
    <source>
        <dbReference type="Ensembl" id="ENSMALP00000012055.1"/>
    </source>
</evidence>
<dbReference type="PANTHER" id="PTHR19433:SF133">
    <property type="entry name" value="IMMUNE-TYPE RECEPTOR 5 PRECURSOR-RELATED"/>
    <property type="match status" value="1"/>
</dbReference>
<evidence type="ECO:0000256" key="5">
    <source>
        <dbReference type="ARBA" id="ARBA00023136"/>
    </source>
</evidence>
<dbReference type="SUPFAM" id="SSF48726">
    <property type="entry name" value="Immunoglobulin"/>
    <property type="match status" value="1"/>
</dbReference>